<keyword evidence="3" id="KW-1185">Reference proteome</keyword>
<evidence type="ECO:0000256" key="1">
    <source>
        <dbReference type="SAM" id="Phobius"/>
    </source>
</evidence>
<proteinExistence type="predicted"/>
<feature type="transmembrane region" description="Helical" evidence="1">
    <location>
        <begin position="76"/>
        <end position="93"/>
    </location>
</feature>
<reference evidence="2 3" key="1">
    <citation type="submission" date="2015-04" db="EMBL/GenBank/DDBJ databases">
        <authorList>
            <person name="Syromyatnikov M.Y."/>
            <person name="Popov V.N."/>
        </authorList>
    </citation>
    <scope>NUCLEOTIDE SEQUENCE [LARGE SCALE GENOMIC DNA]</scope>
</reference>
<sequence>MTIKLIKTSRDQLPHHQRNETKSIMRLKFGLKKAPNLWEMSLSQMMVLLVEFKGEVAVKLRKPLFLSGLWKTTNEVLWVFLCVAAIGILNLYYEKQLDLLDMPFFI</sequence>
<keyword evidence="1" id="KW-1133">Transmembrane helix</keyword>
<dbReference type="EMBL" id="CVRI01000001">
    <property type="protein sequence ID" value="CRK86541.1"/>
    <property type="molecule type" value="Genomic_DNA"/>
</dbReference>
<organism evidence="2 3">
    <name type="scientific">Clunio marinus</name>
    <dbReference type="NCBI Taxonomy" id="568069"/>
    <lineage>
        <taxon>Eukaryota</taxon>
        <taxon>Metazoa</taxon>
        <taxon>Ecdysozoa</taxon>
        <taxon>Arthropoda</taxon>
        <taxon>Hexapoda</taxon>
        <taxon>Insecta</taxon>
        <taxon>Pterygota</taxon>
        <taxon>Neoptera</taxon>
        <taxon>Endopterygota</taxon>
        <taxon>Diptera</taxon>
        <taxon>Nematocera</taxon>
        <taxon>Chironomoidea</taxon>
        <taxon>Chironomidae</taxon>
        <taxon>Clunio</taxon>
    </lineage>
</organism>
<protein>
    <submittedName>
        <fullName evidence="2">CLUMA_CG000281, isoform A</fullName>
    </submittedName>
</protein>
<evidence type="ECO:0000313" key="2">
    <source>
        <dbReference type="EMBL" id="CRK86541.1"/>
    </source>
</evidence>
<accession>A0A1J1HEW9</accession>
<gene>
    <name evidence="2" type="ORF">CLUMA_CG000281</name>
</gene>
<name>A0A1J1HEW9_9DIPT</name>
<keyword evidence="1" id="KW-0812">Transmembrane</keyword>
<dbReference type="AlphaFoldDB" id="A0A1J1HEW9"/>
<dbReference type="Proteomes" id="UP000183832">
    <property type="component" value="Unassembled WGS sequence"/>
</dbReference>
<evidence type="ECO:0000313" key="3">
    <source>
        <dbReference type="Proteomes" id="UP000183832"/>
    </source>
</evidence>
<keyword evidence="1" id="KW-0472">Membrane</keyword>